<dbReference type="AlphaFoldDB" id="A0A024UCB6"/>
<feature type="transmembrane region" description="Helical" evidence="7">
    <location>
        <begin position="113"/>
        <end position="134"/>
    </location>
</feature>
<dbReference type="InterPro" id="IPR036259">
    <property type="entry name" value="MFS_trans_sf"/>
</dbReference>
<dbReference type="GO" id="GO:0008506">
    <property type="term" value="F:sucrose:proton symporter activity"/>
    <property type="evidence" value="ECO:0007669"/>
    <property type="project" value="TreeGrafter"/>
</dbReference>
<accession>A0A024UCB6</accession>
<evidence type="ECO:0000256" key="4">
    <source>
        <dbReference type="ARBA" id="ARBA00022989"/>
    </source>
</evidence>
<dbReference type="EMBL" id="KI913959">
    <property type="protein sequence ID" value="ETW03845.1"/>
    <property type="molecule type" value="Genomic_DNA"/>
</dbReference>
<organism evidence="8">
    <name type="scientific">Aphanomyces invadans</name>
    <dbReference type="NCBI Taxonomy" id="157072"/>
    <lineage>
        <taxon>Eukaryota</taxon>
        <taxon>Sar</taxon>
        <taxon>Stramenopiles</taxon>
        <taxon>Oomycota</taxon>
        <taxon>Saprolegniomycetes</taxon>
        <taxon>Saprolegniales</taxon>
        <taxon>Verrucalvaceae</taxon>
        <taxon>Aphanomyces</taxon>
    </lineage>
</organism>
<evidence type="ECO:0000256" key="2">
    <source>
        <dbReference type="ARBA" id="ARBA00022448"/>
    </source>
</evidence>
<keyword evidence="2" id="KW-0813">Transport</keyword>
<dbReference type="eggNOG" id="KOG0637">
    <property type="taxonomic scope" value="Eukaryota"/>
</dbReference>
<dbReference type="OrthoDB" id="28755at2759"/>
<dbReference type="VEuPathDB" id="FungiDB:H310_05201"/>
<feature type="transmembrane region" description="Helical" evidence="7">
    <location>
        <begin position="183"/>
        <end position="208"/>
    </location>
</feature>
<feature type="transmembrane region" description="Helical" evidence="7">
    <location>
        <begin position="146"/>
        <end position="163"/>
    </location>
</feature>
<dbReference type="Pfam" id="PF13347">
    <property type="entry name" value="MFS_2"/>
    <property type="match status" value="1"/>
</dbReference>
<keyword evidence="5 7" id="KW-0472">Membrane</keyword>
<dbReference type="SUPFAM" id="SSF103473">
    <property type="entry name" value="MFS general substrate transporter"/>
    <property type="match status" value="2"/>
</dbReference>
<feature type="transmembrane region" description="Helical" evidence="7">
    <location>
        <begin position="251"/>
        <end position="278"/>
    </location>
</feature>
<feature type="transmembrane region" description="Helical" evidence="7">
    <location>
        <begin position="318"/>
        <end position="335"/>
    </location>
</feature>
<gene>
    <name evidence="8" type="ORF">H310_05201</name>
</gene>
<evidence type="ECO:0000256" key="1">
    <source>
        <dbReference type="ARBA" id="ARBA00004141"/>
    </source>
</evidence>
<feature type="region of interest" description="Disordered" evidence="6">
    <location>
        <begin position="1"/>
        <end position="51"/>
    </location>
</feature>
<evidence type="ECO:0000256" key="3">
    <source>
        <dbReference type="ARBA" id="ARBA00022692"/>
    </source>
</evidence>
<dbReference type="GO" id="GO:0016020">
    <property type="term" value="C:membrane"/>
    <property type="evidence" value="ECO:0007669"/>
    <property type="project" value="UniProtKB-SubCell"/>
</dbReference>
<evidence type="ECO:0000256" key="7">
    <source>
        <dbReference type="SAM" id="Phobius"/>
    </source>
</evidence>
<feature type="transmembrane region" description="Helical" evidence="7">
    <location>
        <begin position="432"/>
        <end position="452"/>
    </location>
</feature>
<dbReference type="GeneID" id="20082251"/>
<keyword evidence="3 7" id="KW-0812">Transmembrane</keyword>
<keyword evidence="4 7" id="KW-1133">Transmembrane helix</keyword>
<evidence type="ECO:0000313" key="8">
    <source>
        <dbReference type="EMBL" id="ETW03845.1"/>
    </source>
</evidence>
<proteinExistence type="predicted"/>
<feature type="transmembrane region" description="Helical" evidence="7">
    <location>
        <begin position="74"/>
        <end position="93"/>
    </location>
</feature>
<feature type="compositionally biased region" description="Polar residues" evidence="6">
    <location>
        <begin position="1"/>
        <end position="16"/>
    </location>
</feature>
<dbReference type="PANTHER" id="PTHR19432">
    <property type="entry name" value="SUGAR TRANSPORTER"/>
    <property type="match status" value="1"/>
</dbReference>
<dbReference type="RefSeq" id="XP_008868074.1">
    <property type="nucleotide sequence ID" value="XM_008869852.1"/>
</dbReference>
<protein>
    <recommendedName>
        <fullName evidence="9">Major facilitator superfamily (MFS) profile domain-containing protein</fullName>
    </recommendedName>
</protein>
<sequence>MPHQTSPTTTRPTMQANDEVYNYFSESNSDDPEDGYQGRGRLPPVADMSTRDMKLQPHGPTTSIQQNPTGGESIWFMLLLCAPRMATSMAWSAQWAAFGPLLSTIFGASWKVQLIQIIGPITGLLVVPAIGVLSDHNNSAYGRRRGYLLGGAVATLLCWSLMMNAQSIGRALGDTSTDQPMTAVFVVVCYLWMDISVNVIQTSANLIIADFSGYKQVTGFAIASSYGVVGSMFVSGFIWTFGPAHQSTQWFFLMLIGVVLITVFPVCAFVTEVPLAYLPHDRTSSMMWQYAPGGQSVLRFKDAALGFYRGVRYLPRQLAVFCVVVVCVTYGFNAYNGAKSVYWGEYVFNGTSTNANTCDPTCSPAQGLFNDGAKLAGGPVDTAFNIVSLINLALLPSLVGRFGARRVLLWSTTPQILLVIMTFSRIVVLDIIVVTLCAVSQSTIMALQIPAVMHVIGYGEQEGLGLYAGAFNSAICVGQLLNFALSSVLVSTPMGPALPILLGGILSLAAFLIVRKHFTLHMKTY</sequence>
<feature type="transmembrane region" description="Helical" evidence="7">
    <location>
        <begin position="382"/>
        <end position="400"/>
    </location>
</feature>
<comment type="subcellular location">
    <subcellularLocation>
        <location evidence="1">Membrane</location>
        <topology evidence="1">Multi-pass membrane protein</topology>
    </subcellularLocation>
</comment>
<dbReference type="PANTHER" id="PTHR19432:SF26">
    <property type="entry name" value="MAJOR FACILITATOR SUPERFAMILY (MFS) PROFILE DOMAIN-CONTAINING PROTEIN"/>
    <property type="match status" value="1"/>
</dbReference>
<feature type="transmembrane region" description="Helical" evidence="7">
    <location>
        <begin position="220"/>
        <end position="239"/>
    </location>
</feature>
<feature type="transmembrane region" description="Helical" evidence="7">
    <location>
        <begin position="464"/>
        <end position="485"/>
    </location>
</feature>
<name>A0A024UCB6_9STRA</name>
<reference evidence="8" key="1">
    <citation type="submission" date="2013-12" db="EMBL/GenBank/DDBJ databases">
        <title>The Genome Sequence of Aphanomyces invadans NJM9701.</title>
        <authorList>
            <consortium name="The Broad Institute Genomics Platform"/>
            <person name="Russ C."/>
            <person name="Tyler B."/>
            <person name="van West P."/>
            <person name="Dieguez-Uribeondo J."/>
            <person name="Young S.K."/>
            <person name="Zeng Q."/>
            <person name="Gargeya S."/>
            <person name="Fitzgerald M."/>
            <person name="Abouelleil A."/>
            <person name="Alvarado L."/>
            <person name="Chapman S.B."/>
            <person name="Gainer-Dewar J."/>
            <person name="Goldberg J."/>
            <person name="Griggs A."/>
            <person name="Gujja S."/>
            <person name="Hansen M."/>
            <person name="Howarth C."/>
            <person name="Imamovic A."/>
            <person name="Ireland A."/>
            <person name="Larimer J."/>
            <person name="McCowan C."/>
            <person name="Murphy C."/>
            <person name="Pearson M."/>
            <person name="Poon T.W."/>
            <person name="Priest M."/>
            <person name="Roberts A."/>
            <person name="Saif S."/>
            <person name="Shea T."/>
            <person name="Sykes S."/>
            <person name="Wortman J."/>
            <person name="Nusbaum C."/>
            <person name="Birren B."/>
        </authorList>
    </citation>
    <scope>NUCLEOTIDE SEQUENCE [LARGE SCALE GENOMIC DNA]</scope>
    <source>
        <strain evidence="8">NJM9701</strain>
    </source>
</reference>
<feature type="transmembrane region" description="Helical" evidence="7">
    <location>
        <begin position="497"/>
        <end position="514"/>
    </location>
</feature>
<evidence type="ECO:0008006" key="9">
    <source>
        <dbReference type="Google" id="ProtNLM"/>
    </source>
</evidence>
<evidence type="ECO:0000256" key="6">
    <source>
        <dbReference type="SAM" id="MobiDB-lite"/>
    </source>
</evidence>
<feature type="transmembrane region" description="Helical" evidence="7">
    <location>
        <begin position="407"/>
        <end position="426"/>
    </location>
</feature>
<evidence type="ECO:0000256" key="5">
    <source>
        <dbReference type="ARBA" id="ARBA00023136"/>
    </source>
</evidence>